<evidence type="ECO:0000313" key="5">
    <source>
        <dbReference type="Proteomes" id="UP000581769"/>
    </source>
</evidence>
<accession>A0A840IRW0</accession>
<dbReference type="InterPro" id="IPR023772">
    <property type="entry name" value="DNA-bd_HTH_TetR-type_CS"/>
</dbReference>
<dbReference type="InterPro" id="IPR041347">
    <property type="entry name" value="MftR_C"/>
</dbReference>
<keyword evidence="1 2" id="KW-0238">DNA-binding</keyword>
<proteinExistence type="predicted"/>
<dbReference type="InterPro" id="IPR001647">
    <property type="entry name" value="HTH_TetR"/>
</dbReference>
<dbReference type="PROSITE" id="PS01081">
    <property type="entry name" value="HTH_TETR_1"/>
    <property type="match status" value="1"/>
</dbReference>
<evidence type="ECO:0000259" key="3">
    <source>
        <dbReference type="PROSITE" id="PS50977"/>
    </source>
</evidence>
<feature type="DNA-binding region" description="H-T-H motif" evidence="2">
    <location>
        <begin position="27"/>
        <end position="46"/>
    </location>
</feature>
<sequence>MPAKPARQRLTEAAFALFEERGYDATTIEDITERAGVGRTTFFRAFRSKEEVIFPDHEILLGAIGNRLDGADPRTALVAVTEAARLVLRHYVAEGDLALARYRLTRSVPALRAREIAGTQQYQRLFREFVHRWLGGGESTALRAELLAAAVVTAHNHVLRRWLRGQSTNPEAEFDAAMADTVAVFGTRADEPGTTVIAFRTGKDLSAVLPGLRRLLGDEGVPG</sequence>
<dbReference type="GO" id="GO:0000976">
    <property type="term" value="F:transcription cis-regulatory region binding"/>
    <property type="evidence" value="ECO:0007669"/>
    <property type="project" value="TreeGrafter"/>
</dbReference>
<dbReference type="PANTHER" id="PTHR30055:SF226">
    <property type="entry name" value="HTH-TYPE TRANSCRIPTIONAL REGULATOR PKSA"/>
    <property type="match status" value="1"/>
</dbReference>
<dbReference type="GO" id="GO:0003700">
    <property type="term" value="F:DNA-binding transcription factor activity"/>
    <property type="evidence" value="ECO:0007669"/>
    <property type="project" value="TreeGrafter"/>
</dbReference>
<protein>
    <submittedName>
        <fullName evidence="4">AcrR family transcriptional regulator</fullName>
    </submittedName>
</protein>
<dbReference type="InterPro" id="IPR050109">
    <property type="entry name" value="HTH-type_TetR-like_transc_reg"/>
</dbReference>
<reference evidence="4 5" key="1">
    <citation type="submission" date="2020-08" db="EMBL/GenBank/DDBJ databases">
        <title>Sequencing the genomes of 1000 actinobacteria strains.</title>
        <authorList>
            <person name="Klenk H.-P."/>
        </authorList>
    </citation>
    <scope>NUCLEOTIDE SEQUENCE [LARGE SCALE GENOMIC DNA]</scope>
    <source>
        <strain evidence="4 5">DSM 45859</strain>
    </source>
</reference>
<dbReference type="RefSeq" id="WP_184779259.1">
    <property type="nucleotide sequence ID" value="NZ_JACHMG010000001.1"/>
</dbReference>
<dbReference type="PRINTS" id="PR00455">
    <property type="entry name" value="HTHTETR"/>
</dbReference>
<evidence type="ECO:0000256" key="1">
    <source>
        <dbReference type="ARBA" id="ARBA00023125"/>
    </source>
</evidence>
<dbReference type="Gene3D" id="1.10.10.60">
    <property type="entry name" value="Homeodomain-like"/>
    <property type="match status" value="1"/>
</dbReference>
<dbReference type="EMBL" id="JACHMG010000001">
    <property type="protein sequence ID" value="MBB4684279.1"/>
    <property type="molecule type" value="Genomic_DNA"/>
</dbReference>
<dbReference type="PANTHER" id="PTHR30055">
    <property type="entry name" value="HTH-TYPE TRANSCRIPTIONAL REGULATOR RUTR"/>
    <property type="match status" value="1"/>
</dbReference>
<feature type="domain" description="HTH tetR-type" evidence="3">
    <location>
        <begin position="4"/>
        <end position="64"/>
    </location>
</feature>
<dbReference type="Gene3D" id="1.10.357.10">
    <property type="entry name" value="Tetracycline Repressor, domain 2"/>
    <property type="match status" value="1"/>
</dbReference>
<organism evidence="4 5">
    <name type="scientific">Amycolatopsis jiangsuensis</name>
    <dbReference type="NCBI Taxonomy" id="1181879"/>
    <lineage>
        <taxon>Bacteria</taxon>
        <taxon>Bacillati</taxon>
        <taxon>Actinomycetota</taxon>
        <taxon>Actinomycetes</taxon>
        <taxon>Pseudonocardiales</taxon>
        <taxon>Pseudonocardiaceae</taxon>
        <taxon>Amycolatopsis</taxon>
    </lineage>
</organism>
<dbReference type="AlphaFoldDB" id="A0A840IRW0"/>
<dbReference type="PROSITE" id="PS50977">
    <property type="entry name" value="HTH_TETR_2"/>
    <property type="match status" value="1"/>
</dbReference>
<dbReference type="InterPro" id="IPR009057">
    <property type="entry name" value="Homeodomain-like_sf"/>
</dbReference>
<dbReference type="SUPFAM" id="SSF46689">
    <property type="entry name" value="Homeodomain-like"/>
    <property type="match status" value="1"/>
</dbReference>
<name>A0A840IRW0_9PSEU</name>
<gene>
    <name evidence="4" type="ORF">BJY18_001764</name>
</gene>
<evidence type="ECO:0000256" key="2">
    <source>
        <dbReference type="PROSITE-ProRule" id="PRU00335"/>
    </source>
</evidence>
<dbReference type="Proteomes" id="UP000581769">
    <property type="component" value="Unassembled WGS sequence"/>
</dbReference>
<dbReference type="Pfam" id="PF00440">
    <property type="entry name" value="TetR_N"/>
    <property type="match status" value="1"/>
</dbReference>
<dbReference type="Pfam" id="PF17754">
    <property type="entry name" value="TetR_C_14"/>
    <property type="match status" value="1"/>
</dbReference>
<evidence type="ECO:0000313" key="4">
    <source>
        <dbReference type="EMBL" id="MBB4684279.1"/>
    </source>
</evidence>
<comment type="caution">
    <text evidence="4">The sequence shown here is derived from an EMBL/GenBank/DDBJ whole genome shotgun (WGS) entry which is preliminary data.</text>
</comment>
<keyword evidence="5" id="KW-1185">Reference proteome</keyword>